<dbReference type="AlphaFoldDB" id="A0AAW1L412"/>
<dbReference type="EMBL" id="JASPKY010000176">
    <property type="protein sequence ID" value="KAK9727740.1"/>
    <property type="molecule type" value="Genomic_DNA"/>
</dbReference>
<evidence type="ECO:0000313" key="3">
    <source>
        <dbReference type="Proteomes" id="UP001458880"/>
    </source>
</evidence>
<evidence type="ECO:0000313" key="2">
    <source>
        <dbReference type="EMBL" id="KAK9727740.1"/>
    </source>
</evidence>
<feature type="compositionally biased region" description="Basic and acidic residues" evidence="1">
    <location>
        <begin position="1"/>
        <end position="16"/>
    </location>
</feature>
<sequence length="150" mass="17578">MTGTDCWRKESPKSDIEPFNIEELESAARNIKCVKAPGPDNVSSEAAKASPVWLLKILNKILETQTFPEEWKIAKKRKVRMKERAKKGDDKTVEEGVGKKRNRKEKKIENKEKRNIKENETENEKITRHDKIDKERDDKRHNGKPEENRK</sequence>
<gene>
    <name evidence="2" type="ORF">QE152_g19048</name>
</gene>
<accession>A0AAW1L412</accession>
<feature type="compositionally biased region" description="Basic and acidic residues" evidence="1">
    <location>
        <begin position="86"/>
        <end position="98"/>
    </location>
</feature>
<feature type="compositionally biased region" description="Basic and acidic residues" evidence="1">
    <location>
        <begin position="106"/>
        <end position="150"/>
    </location>
</feature>
<feature type="region of interest" description="Disordered" evidence="1">
    <location>
        <begin position="76"/>
        <end position="150"/>
    </location>
</feature>
<reference evidence="2 3" key="1">
    <citation type="journal article" date="2024" name="BMC Genomics">
        <title>De novo assembly and annotation of Popillia japonica's genome with initial clues to its potential as an invasive pest.</title>
        <authorList>
            <person name="Cucini C."/>
            <person name="Boschi S."/>
            <person name="Funari R."/>
            <person name="Cardaioli E."/>
            <person name="Iannotti N."/>
            <person name="Marturano G."/>
            <person name="Paoli F."/>
            <person name="Bruttini M."/>
            <person name="Carapelli A."/>
            <person name="Frati F."/>
            <person name="Nardi F."/>
        </authorList>
    </citation>
    <scope>NUCLEOTIDE SEQUENCE [LARGE SCALE GENOMIC DNA]</scope>
    <source>
        <strain evidence="2">DMR45628</strain>
    </source>
</reference>
<name>A0AAW1L412_POPJA</name>
<comment type="caution">
    <text evidence="2">The sequence shown here is derived from an EMBL/GenBank/DDBJ whole genome shotgun (WGS) entry which is preliminary data.</text>
</comment>
<feature type="compositionally biased region" description="Basic residues" evidence="1">
    <location>
        <begin position="76"/>
        <end position="85"/>
    </location>
</feature>
<dbReference type="Proteomes" id="UP001458880">
    <property type="component" value="Unassembled WGS sequence"/>
</dbReference>
<evidence type="ECO:0000256" key="1">
    <source>
        <dbReference type="SAM" id="MobiDB-lite"/>
    </source>
</evidence>
<feature type="region of interest" description="Disordered" evidence="1">
    <location>
        <begin position="1"/>
        <end position="20"/>
    </location>
</feature>
<protein>
    <submittedName>
        <fullName evidence="2">Uncharacterized protein</fullName>
    </submittedName>
</protein>
<keyword evidence="3" id="KW-1185">Reference proteome</keyword>
<proteinExistence type="predicted"/>
<organism evidence="2 3">
    <name type="scientific">Popillia japonica</name>
    <name type="common">Japanese beetle</name>
    <dbReference type="NCBI Taxonomy" id="7064"/>
    <lineage>
        <taxon>Eukaryota</taxon>
        <taxon>Metazoa</taxon>
        <taxon>Ecdysozoa</taxon>
        <taxon>Arthropoda</taxon>
        <taxon>Hexapoda</taxon>
        <taxon>Insecta</taxon>
        <taxon>Pterygota</taxon>
        <taxon>Neoptera</taxon>
        <taxon>Endopterygota</taxon>
        <taxon>Coleoptera</taxon>
        <taxon>Polyphaga</taxon>
        <taxon>Scarabaeiformia</taxon>
        <taxon>Scarabaeidae</taxon>
        <taxon>Rutelinae</taxon>
        <taxon>Popillia</taxon>
    </lineage>
</organism>